<gene>
    <name evidence="7" type="ORF">DL240_01770</name>
</gene>
<dbReference type="AlphaFoldDB" id="A0A328CDW5"/>
<organism evidence="7 8">
    <name type="scientific">Lujinxingia litoralis</name>
    <dbReference type="NCBI Taxonomy" id="2211119"/>
    <lineage>
        <taxon>Bacteria</taxon>
        <taxon>Deltaproteobacteria</taxon>
        <taxon>Bradymonadales</taxon>
        <taxon>Lujinxingiaceae</taxon>
        <taxon>Lujinxingia</taxon>
    </lineage>
</organism>
<dbReference type="EMBL" id="QHKO01000001">
    <property type="protein sequence ID" value="RAL24963.1"/>
    <property type="molecule type" value="Genomic_DNA"/>
</dbReference>
<evidence type="ECO:0000256" key="5">
    <source>
        <dbReference type="SAM" id="MobiDB-lite"/>
    </source>
</evidence>
<dbReference type="CDD" id="cd14014">
    <property type="entry name" value="STKc_PknB_like"/>
    <property type="match status" value="1"/>
</dbReference>
<evidence type="ECO:0000259" key="6">
    <source>
        <dbReference type="PROSITE" id="PS50011"/>
    </source>
</evidence>
<dbReference type="PROSITE" id="PS50011">
    <property type="entry name" value="PROTEIN_KINASE_DOM"/>
    <property type="match status" value="1"/>
</dbReference>
<evidence type="ECO:0000256" key="3">
    <source>
        <dbReference type="ARBA" id="ARBA00022777"/>
    </source>
</evidence>
<keyword evidence="2" id="KW-0547">Nucleotide-binding</keyword>
<evidence type="ECO:0000313" key="7">
    <source>
        <dbReference type="EMBL" id="RAL24963.1"/>
    </source>
</evidence>
<evidence type="ECO:0000313" key="8">
    <source>
        <dbReference type="Proteomes" id="UP000249169"/>
    </source>
</evidence>
<feature type="domain" description="Protein kinase" evidence="6">
    <location>
        <begin position="27"/>
        <end position="303"/>
    </location>
</feature>
<dbReference type="Proteomes" id="UP000249169">
    <property type="component" value="Unassembled WGS sequence"/>
</dbReference>
<dbReference type="PANTHER" id="PTHR43289">
    <property type="entry name" value="MITOGEN-ACTIVATED PROTEIN KINASE KINASE KINASE 20-RELATED"/>
    <property type="match status" value="1"/>
</dbReference>
<dbReference type="Pfam" id="PF08308">
    <property type="entry name" value="PEGA"/>
    <property type="match status" value="1"/>
</dbReference>
<evidence type="ECO:0000256" key="2">
    <source>
        <dbReference type="ARBA" id="ARBA00022741"/>
    </source>
</evidence>
<dbReference type="PROSITE" id="PS00109">
    <property type="entry name" value="PROTEIN_KINASE_TYR"/>
    <property type="match status" value="1"/>
</dbReference>
<dbReference type="Pfam" id="PF00069">
    <property type="entry name" value="Pkinase"/>
    <property type="match status" value="1"/>
</dbReference>
<dbReference type="SUPFAM" id="SSF56112">
    <property type="entry name" value="Protein kinase-like (PK-like)"/>
    <property type="match status" value="1"/>
</dbReference>
<keyword evidence="4" id="KW-0067">ATP-binding</keyword>
<accession>A0A328CDW5</accession>
<sequence length="799" mass="86782">MHRPGSSPDRGGSPDAMSASLRKLGRYELTRRLAKGGMGEIYLARARGAGGFEKRVIIKTILPHLAEEEEFVTKFLDEGRIVVQLTHGNIVPVFDMGEQDGEYFIAMEYVDGLDLREVLKRLHSRGQELAVELALHIASEVCKGLGYAHRKTDPVGQPLAIVHRDVSPSNVLISREGEIKIIDFGIARAAGRLSQTANGRIQGKCCYMSPEQTRGQALDHRSDIFATGVVLYEMLTGQRPFEGRSDLESLELVRRCEFDPPGVLRPEIPDEVDRIIVRALAPTPDERYQDIEDLYVDLQHAIYAVGRAVTSQGLAQALKEVFAAEPEATAAPRNLDEALELELARLGSETSAPALHTGTAPRGPSPGALLSPGQADAIAHAPTASRQLPAPSPTPATRALAPTPTPEPPTPTPPSAPEPDLEDAPADRSPGGAPALPDTHAPPVETQRRRWLGPLLVAVAALLIATFMLPGMRQAELQLESDPPGATIRLDGEELAGRRTPQTLTLEPGDYRIELALDGHQARNFRVQLAPGERVKLQGQDLHLAPELAPDRTFTITTQPERALVTANGEELGEAPVSLTLSQGDVAALSAAYEGCSSAYYTLSYGHQRETVSLSLSCLQERALAELRRPPIDGVPSVRDDAPPTVMGRPRARERTLRLAPAPPEAELFLNGKSLGSGARQIQLTPGTPALIEARAPGFEPLRRQLRAERIHSKELVLNLSPLPQGCLNFRAIYPAHNEIAIDGAWLKGRHMTLRNHPLSVGNHRITVRNPEAGKEEHFTVQVEPGEECAHLVVWDEGR</sequence>
<evidence type="ECO:0000256" key="1">
    <source>
        <dbReference type="ARBA" id="ARBA00022679"/>
    </source>
</evidence>
<evidence type="ECO:0000256" key="4">
    <source>
        <dbReference type="ARBA" id="ARBA00022840"/>
    </source>
</evidence>
<dbReference type="GO" id="GO:0005524">
    <property type="term" value="F:ATP binding"/>
    <property type="evidence" value="ECO:0007669"/>
    <property type="project" value="UniProtKB-KW"/>
</dbReference>
<dbReference type="InterPro" id="IPR000719">
    <property type="entry name" value="Prot_kinase_dom"/>
</dbReference>
<keyword evidence="1" id="KW-0808">Transferase</keyword>
<dbReference type="InterPro" id="IPR008266">
    <property type="entry name" value="Tyr_kinase_AS"/>
</dbReference>
<dbReference type="InterPro" id="IPR011009">
    <property type="entry name" value="Kinase-like_dom_sf"/>
</dbReference>
<keyword evidence="8" id="KW-1185">Reference proteome</keyword>
<reference evidence="7 8" key="1">
    <citation type="submission" date="2018-05" db="EMBL/GenBank/DDBJ databases">
        <title>Lujinxingia marina gen. nov. sp. nov., a new facultative anaerobic member of the class Deltaproteobacteria, and proposal of Lujinxingaceae fam. nov.</title>
        <authorList>
            <person name="Li C.-M."/>
        </authorList>
    </citation>
    <scope>NUCLEOTIDE SEQUENCE [LARGE SCALE GENOMIC DNA]</scope>
    <source>
        <strain evidence="7 8">B210</strain>
    </source>
</reference>
<feature type="compositionally biased region" description="Pro residues" evidence="5">
    <location>
        <begin position="403"/>
        <end position="417"/>
    </location>
</feature>
<protein>
    <recommendedName>
        <fullName evidence="6">Protein kinase domain-containing protein</fullName>
    </recommendedName>
</protein>
<name>A0A328CDW5_9DELT</name>
<dbReference type="Gene3D" id="1.10.510.10">
    <property type="entry name" value="Transferase(Phosphotransferase) domain 1"/>
    <property type="match status" value="1"/>
</dbReference>
<comment type="caution">
    <text evidence="7">The sequence shown here is derived from an EMBL/GenBank/DDBJ whole genome shotgun (WGS) entry which is preliminary data.</text>
</comment>
<keyword evidence="3" id="KW-0418">Kinase</keyword>
<dbReference type="GO" id="GO:0004674">
    <property type="term" value="F:protein serine/threonine kinase activity"/>
    <property type="evidence" value="ECO:0007669"/>
    <property type="project" value="TreeGrafter"/>
</dbReference>
<dbReference type="Gene3D" id="3.30.200.20">
    <property type="entry name" value="Phosphorylase Kinase, domain 1"/>
    <property type="match status" value="1"/>
</dbReference>
<dbReference type="InterPro" id="IPR013229">
    <property type="entry name" value="PEGA"/>
</dbReference>
<proteinExistence type="predicted"/>
<dbReference type="PANTHER" id="PTHR43289:SF6">
    <property type="entry name" value="SERINE_THREONINE-PROTEIN KINASE NEKL-3"/>
    <property type="match status" value="1"/>
</dbReference>
<feature type="region of interest" description="Disordered" evidence="5">
    <location>
        <begin position="352"/>
        <end position="444"/>
    </location>
</feature>